<name>A0P6Z6_9PROT</name>
<dbReference type="Proteomes" id="UP000054262">
    <property type="component" value="Unassembled WGS sequence"/>
</dbReference>
<evidence type="ECO:0000313" key="12">
    <source>
        <dbReference type="EMBL" id="EAV47306.1"/>
    </source>
</evidence>
<evidence type="ECO:0000256" key="9">
    <source>
        <dbReference type="ARBA" id="ARBA00023098"/>
    </source>
</evidence>
<evidence type="ECO:0000256" key="4">
    <source>
        <dbReference type="ARBA" id="ARBA00020902"/>
    </source>
</evidence>
<evidence type="ECO:0000256" key="6">
    <source>
        <dbReference type="ARBA" id="ARBA00022556"/>
    </source>
</evidence>
<evidence type="ECO:0000313" key="13">
    <source>
        <dbReference type="Proteomes" id="UP000054262"/>
    </source>
</evidence>
<keyword evidence="5 11" id="KW-0444">Lipid biosynthesis</keyword>
<evidence type="ECO:0000256" key="7">
    <source>
        <dbReference type="ARBA" id="ARBA00022676"/>
    </source>
</evidence>
<dbReference type="EMBL" id="AAUX01000001">
    <property type="protein sequence ID" value="EAV47306.1"/>
    <property type="molecule type" value="Genomic_DNA"/>
</dbReference>
<accession>A0P6Z6</accession>
<dbReference type="PANTHER" id="PTHR30372:SF4">
    <property type="entry name" value="LIPID-A-DISACCHARIDE SYNTHASE, MITOCHONDRIAL-RELATED"/>
    <property type="match status" value="1"/>
</dbReference>
<gene>
    <name evidence="11" type="primary">lpxB</name>
    <name evidence="12" type="ORF">MB2181_04495</name>
</gene>
<evidence type="ECO:0000256" key="1">
    <source>
        <dbReference type="ARBA" id="ARBA00002056"/>
    </source>
</evidence>
<dbReference type="HAMAP" id="MF_00392">
    <property type="entry name" value="LpxB"/>
    <property type="match status" value="1"/>
</dbReference>
<dbReference type="AlphaFoldDB" id="A0P6Z6"/>
<dbReference type="GO" id="GO:0005543">
    <property type="term" value="F:phospholipid binding"/>
    <property type="evidence" value="ECO:0007669"/>
    <property type="project" value="TreeGrafter"/>
</dbReference>
<evidence type="ECO:0000256" key="10">
    <source>
        <dbReference type="ARBA" id="ARBA00048975"/>
    </source>
</evidence>
<organism evidence="12 13">
    <name type="scientific">Methylophilales bacterium HTCC2181</name>
    <dbReference type="NCBI Taxonomy" id="383631"/>
    <lineage>
        <taxon>Bacteria</taxon>
        <taxon>Pseudomonadati</taxon>
        <taxon>Pseudomonadota</taxon>
        <taxon>Betaproteobacteria</taxon>
        <taxon>Nitrosomonadales</taxon>
        <taxon>OM43 clade</taxon>
    </lineage>
</organism>
<comment type="function">
    <text evidence="1 11">Condensation of UDP-2,3-diacylglucosamine and 2,3-diacylglucosamine-1-phosphate to form lipid A disaccharide, a precursor of lipid A, a phosphorylated glycolipid that anchors the lipopolysaccharide to the outer membrane of the cell.</text>
</comment>
<sequence length="376" mass="42918">MPKVAILAGEPSGDLIASHLMVDLNKRYKNIQYVGVGGPLMSKVGLNSFFDYAHLSVRGYFEVLRNFIKLRSLQKNLITHLLKEKPDIYIGIDAPDFNFAIERALKASKVRVFHYIAPSVWAWRKNRIYQMKKDMHHLFSIFPHELPLFKKIRLPITYVGHPLASKIPLKLDPKLSKKLLNLDMSSKIIALLPGSRMGEVKWHLNLMLETALIIQKKLPGCQFILPINNQTNYIYARHQLTAYQGLNARLIIGHSHEVINAADLCILASGTASLEAALFKKPMVIVYKTSWLSWMILKRMHLIPYVGLPNILLGKLLAPELLQDDASPKNIAENVLGMLNNKKYLNSLRSEYRKLHLSLKKNTSQLIIEQLSKYLK</sequence>
<dbReference type="InterPro" id="IPR003835">
    <property type="entry name" value="Glyco_trans_19"/>
</dbReference>
<proteinExistence type="inferred from homology"/>
<evidence type="ECO:0000256" key="11">
    <source>
        <dbReference type="HAMAP-Rule" id="MF_00392"/>
    </source>
</evidence>
<keyword evidence="7 11" id="KW-0328">Glycosyltransferase</keyword>
<dbReference type="NCBIfam" id="TIGR00215">
    <property type="entry name" value="lpxB"/>
    <property type="match status" value="1"/>
</dbReference>
<comment type="similarity">
    <text evidence="2 11">Belongs to the LpxB family.</text>
</comment>
<dbReference type="GO" id="GO:0016020">
    <property type="term" value="C:membrane"/>
    <property type="evidence" value="ECO:0007669"/>
    <property type="project" value="GOC"/>
</dbReference>
<dbReference type="EC" id="2.4.1.182" evidence="3 11"/>
<dbReference type="GO" id="GO:0009245">
    <property type="term" value="P:lipid A biosynthetic process"/>
    <property type="evidence" value="ECO:0007669"/>
    <property type="project" value="UniProtKB-UniRule"/>
</dbReference>
<evidence type="ECO:0000256" key="8">
    <source>
        <dbReference type="ARBA" id="ARBA00022679"/>
    </source>
</evidence>
<keyword evidence="9 11" id="KW-0443">Lipid metabolism</keyword>
<dbReference type="CDD" id="cd01635">
    <property type="entry name" value="Glycosyltransferase_GTB-type"/>
    <property type="match status" value="1"/>
</dbReference>
<dbReference type="GO" id="GO:0008915">
    <property type="term" value="F:lipid-A-disaccharide synthase activity"/>
    <property type="evidence" value="ECO:0007669"/>
    <property type="project" value="UniProtKB-UniRule"/>
</dbReference>
<keyword evidence="8 11" id="KW-0808">Transferase</keyword>
<keyword evidence="6 11" id="KW-0441">Lipid A biosynthesis</keyword>
<comment type="pathway">
    <text evidence="11">Bacterial outer membrane biogenesis; LPS lipid A biosynthesis.</text>
</comment>
<reference evidence="12 13" key="1">
    <citation type="submission" date="2006-11" db="EMBL/GenBank/DDBJ databases">
        <authorList>
            <person name="Giovannoni S."/>
            <person name="Vergin K."/>
            <person name="Ferriera S."/>
            <person name="Johnson J."/>
            <person name="Kravitz S."/>
            <person name="Beeson K."/>
            <person name="Sutton G."/>
            <person name="Rogers Y.-H."/>
            <person name="Friedman R."/>
            <person name="Frazier M."/>
            <person name="Venter J.C."/>
        </authorList>
    </citation>
    <scope>NUCLEOTIDE SEQUENCE [LARGE SCALE GENOMIC DNA]</scope>
    <source>
        <strain evidence="12 13">HTCC2181</strain>
    </source>
</reference>
<evidence type="ECO:0000256" key="5">
    <source>
        <dbReference type="ARBA" id="ARBA00022516"/>
    </source>
</evidence>
<protein>
    <recommendedName>
        <fullName evidence="4 11">Lipid-A-disaccharide synthase</fullName>
        <ecNumber evidence="3 11">2.4.1.182</ecNumber>
    </recommendedName>
</protein>
<evidence type="ECO:0000256" key="3">
    <source>
        <dbReference type="ARBA" id="ARBA00012687"/>
    </source>
</evidence>
<keyword evidence="13" id="KW-1185">Reference proteome</keyword>
<dbReference type="Pfam" id="PF02684">
    <property type="entry name" value="LpxB"/>
    <property type="match status" value="1"/>
</dbReference>
<dbReference type="PANTHER" id="PTHR30372">
    <property type="entry name" value="LIPID-A-DISACCHARIDE SYNTHASE"/>
    <property type="match status" value="1"/>
</dbReference>
<comment type="caution">
    <text evidence="12">The sequence shown here is derived from an EMBL/GenBank/DDBJ whole genome shotgun (WGS) entry which is preliminary data.</text>
</comment>
<dbReference type="UniPathway" id="UPA00973"/>
<comment type="catalytic activity">
    <reaction evidence="10 11">
        <text>a lipid X + a UDP-2-N,3-O-bis[(3R)-3-hydroxyacyl]-alpha-D-glucosamine = a lipid A disaccharide + UDP + H(+)</text>
        <dbReference type="Rhea" id="RHEA:67828"/>
        <dbReference type="ChEBI" id="CHEBI:15378"/>
        <dbReference type="ChEBI" id="CHEBI:58223"/>
        <dbReference type="ChEBI" id="CHEBI:137748"/>
        <dbReference type="ChEBI" id="CHEBI:176338"/>
        <dbReference type="ChEBI" id="CHEBI:176343"/>
        <dbReference type="EC" id="2.4.1.182"/>
    </reaction>
</comment>
<dbReference type="SUPFAM" id="SSF53756">
    <property type="entry name" value="UDP-Glycosyltransferase/glycogen phosphorylase"/>
    <property type="match status" value="1"/>
</dbReference>
<evidence type="ECO:0000256" key="2">
    <source>
        <dbReference type="ARBA" id="ARBA00007868"/>
    </source>
</evidence>